<evidence type="ECO:0000313" key="2">
    <source>
        <dbReference type="Proteomes" id="UP001362999"/>
    </source>
</evidence>
<proteinExistence type="predicted"/>
<name>A0AAW0CR60_9AGAR</name>
<comment type="caution">
    <text evidence="1">The sequence shown here is derived from an EMBL/GenBank/DDBJ whole genome shotgun (WGS) entry which is preliminary data.</text>
</comment>
<organism evidence="1 2">
    <name type="scientific">Favolaschia claudopus</name>
    <dbReference type="NCBI Taxonomy" id="2862362"/>
    <lineage>
        <taxon>Eukaryota</taxon>
        <taxon>Fungi</taxon>
        <taxon>Dikarya</taxon>
        <taxon>Basidiomycota</taxon>
        <taxon>Agaricomycotina</taxon>
        <taxon>Agaricomycetes</taxon>
        <taxon>Agaricomycetidae</taxon>
        <taxon>Agaricales</taxon>
        <taxon>Marasmiineae</taxon>
        <taxon>Mycenaceae</taxon>
        <taxon>Favolaschia</taxon>
    </lineage>
</organism>
<keyword evidence="2" id="KW-1185">Reference proteome</keyword>
<evidence type="ECO:0000313" key="1">
    <source>
        <dbReference type="EMBL" id="KAK7040492.1"/>
    </source>
</evidence>
<accession>A0AAW0CR60</accession>
<dbReference type="Proteomes" id="UP001362999">
    <property type="component" value="Unassembled WGS sequence"/>
</dbReference>
<reference evidence="1 2" key="1">
    <citation type="journal article" date="2024" name="J Genomics">
        <title>Draft genome sequencing and assembly of Favolaschia claudopus CIRM-BRFM 2984 isolated from oak limbs.</title>
        <authorList>
            <person name="Navarro D."/>
            <person name="Drula E."/>
            <person name="Chaduli D."/>
            <person name="Cazenave R."/>
            <person name="Ahrendt S."/>
            <person name="Wang J."/>
            <person name="Lipzen A."/>
            <person name="Daum C."/>
            <person name="Barry K."/>
            <person name="Grigoriev I.V."/>
            <person name="Favel A."/>
            <person name="Rosso M.N."/>
            <person name="Martin F."/>
        </authorList>
    </citation>
    <scope>NUCLEOTIDE SEQUENCE [LARGE SCALE GENOMIC DNA]</scope>
    <source>
        <strain evidence="1 2">CIRM-BRFM 2984</strain>
    </source>
</reference>
<dbReference type="EMBL" id="JAWWNJ010000015">
    <property type="protein sequence ID" value="KAK7040492.1"/>
    <property type="molecule type" value="Genomic_DNA"/>
</dbReference>
<dbReference type="AlphaFoldDB" id="A0AAW0CR60"/>
<sequence length="162" mass="18389">MVNYVGFTIINAIIQLRLQPWIITSLPLAAACGEGFMLQLGVNFRHVPSAFNVQHFRRKFDVDINKYKVNELKQLSAALSLTVTGSNGKKTPVKDEFLAAIKEQVFKSSKNVLEVDPRFGGLYEGKKRHYHCYFQEIGRIRRTVEAIPQGAKGTLLTRLPRR</sequence>
<gene>
    <name evidence="1" type="ORF">R3P38DRAFT_2768803</name>
</gene>
<protein>
    <submittedName>
        <fullName evidence="1">Uncharacterized protein</fullName>
    </submittedName>
</protein>